<dbReference type="Pfam" id="PF00009">
    <property type="entry name" value="GTP_EFTU"/>
    <property type="match status" value="1"/>
</dbReference>
<feature type="domain" description="Tr-type G" evidence="15">
    <location>
        <begin position="381"/>
        <end position="550"/>
    </location>
</feature>
<evidence type="ECO:0000256" key="9">
    <source>
        <dbReference type="ARBA" id="ARBA00025162"/>
    </source>
</evidence>
<evidence type="ECO:0000256" key="4">
    <source>
        <dbReference type="ARBA" id="ARBA00022490"/>
    </source>
</evidence>
<evidence type="ECO:0000259" key="15">
    <source>
        <dbReference type="PROSITE" id="PS51722"/>
    </source>
</evidence>
<feature type="binding site" evidence="10">
    <location>
        <begin position="490"/>
        <end position="493"/>
    </location>
    <ligand>
        <name>GTP</name>
        <dbReference type="ChEBI" id="CHEBI:37565"/>
    </ligand>
</feature>
<evidence type="ECO:0000313" key="17">
    <source>
        <dbReference type="Proteomes" id="UP000487117"/>
    </source>
</evidence>
<dbReference type="HAMAP" id="MF_00100_B">
    <property type="entry name" value="IF_2_B"/>
    <property type="match status" value="1"/>
</dbReference>
<dbReference type="InterPro" id="IPR005225">
    <property type="entry name" value="Small_GTP-bd"/>
</dbReference>
<feature type="compositionally biased region" description="Basic and acidic residues" evidence="14">
    <location>
        <begin position="220"/>
        <end position="237"/>
    </location>
</feature>
<comment type="function">
    <text evidence="9 10 11">One of the essential components for the initiation of protein synthesis. Protects formylmethionyl-tRNA from spontaneous hydrolysis and promotes its binding to the 30S ribosomal subunits. Also involved in the hydrolysis of GTP during the formation of the 70S ribosomal complex.</text>
</comment>
<dbReference type="AlphaFoldDB" id="A0A7V8JM99"/>
<dbReference type="FunFam" id="2.40.30.10:FF:000008">
    <property type="entry name" value="Translation initiation factor IF-2"/>
    <property type="match status" value="1"/>
</dbReference>
<dbReference type="SUPFAM" id="SSF52540">
    <property type="entry name" value="P-loop containing nucleoside triphosphate hydrolases"/>
    <property type="match status" value="1"/>
</dbReference>
<gene>
    <name evidence="10 16" type="primary">infB</name>
    <name evidence="16" type="ORF">GAK31_01331</name>
</gene>
<feature type="coiled-coil region" evidence="13">
    <location>
        <begin position="120"/>
        <end position="179"/>
    </location>
</feature>
<feature type="region of interest" description="Disordered" evidence="14">
    <location>
        <begin position="181"/>
        <end position="293"/>
    </location>
</feature>
<keyword evidence="4 10" id="KW-0963">Cytoplasm</keyword>
<evidence type="ECO:0000256" key="6">
    <source>
        <dbReference type="ARBA" id="ARBA00022741"/>
    </source>
</evidence>
<dbReference type="Pfam" id="PF08364">
    <property type="entry name" value="IF2_assoc"/>
    <property type="match status" value="1"/>
</dbReference>
<dbReference type="Pfam" id="PF11987">
    <property type="entry name" value="IF-2"/>
    <property type="match status" value="1"/>
</dbReference>
<comment type="similarity">
    <text evidence="2 10 11">Belongs to the TRAFAC class translation factor GTPase superfamily. Classic translation factor GTPase family. IF-2 subfamily.</text>
</comment>
<dbReference type="InterPro" id="IPR027417">
    <property type="entry name" value="P-loop_NTPase"/>
</dbReference>
<dbReference type="PANTHER" id="PTHR43381">
    <property type="entry name" value="TRANSLATION INITIATION FACTOR IF-2-RELATED"/>
    <property type="match status" value="1"/>
</dbReference>
<feature type="region of interest" description="G-domain" evidence="10">
    <location>
        <begin position="384"/>
        <end position="532"/>
    </location>
</feature>
<accession>A0A7V8JM99</accession>
<dbReference type="GO" id="GO:0005829">
    <property type="term" value="C:cytosol"/>
    <property type="evidence" value="ECO:0007669"/>
    <property type="project" value="TreeGrafter"/>
</dbReference>
<dbReference type="Gene3D" id="2.40.30.10">
    <property type="entry name" value="Translation factors"/>
    <property type="match status" value="2"/>
</dbReference>
<name>A0A7V8JM99_STEMA</name>
<dbReference type="InterPro" id="IPR004161">
    <property type="entry name" value="EFTu-like_2"/>
</dbReference>
<dbReference type="CDD" id="cd03702">
    <property type="entry name" value="IF2_mtIF2_II"/>
    <property type="match status" value="1"/>
</dbReference>
<evidence type="ECO:0000256" key="1">
    <source>
        <dbReference type="ARBA" id="ARBA00004496"/>
    </source>
</evidence>
<dbReference type="InterPro" id="IPR000178">
    <property type="entry name" value="TF_IF2_bacterial-like"/>
</dbReference>
<dbReference type="GO" id="GO:0003743">
    <property type="term" value="F:translation initiation factor activity"/>
    <property type="evidence" value="ECO:0007669"/>
    <property type="project" value="UniProtKB-UniRule"/>
</dbReference>
<evidence type="ECO:0000256" key="2">
    <source>
        <dbReference type="ARBA" id="ARBA00007733"/>
    </source>
</evidence>
<keyword evidence="13" id="KW-0175">Coiled coil</keyword>
<dbReference type="Pfam" id="PF03144">
    <property type="entry name" value="GTP_EFTU_D2"/>
    <property type="match status" value="1"/>
</dbReference>
<dbReference type="GO" id="GO:0003924">
    <property type="term" value="F:GTPase activity"/>
    <property type="evidence" value="ECO:0007669"/>
    <property type="project" value="UniProtKB-UniRule"/>
</dbReference>
<dbReference type="FunFam" id="3.40.50.10050:FF:000001">
    <property type="entry name" value="Translation initiation factor IF-2"/>
    <property type="match status" value="1"/>
</dbReference>
<comment type="subcellular location">
    <subcellularLocation>
        <location evidence="1 10 12">Cytoplasm</location>
    </subcellularLocation>
</comment>
<dbReference type="EMBL" id="WNDS01000002">
    <property type="protein sequence ID" value="KAF1015851.1"/>
    <property type="molecule type" value="Genomic_DNA"/>
</dbReference>
<comment type="caution">
    <text evidence="16">The sequence shown here is derived from an EMBL/GenBank/DDBJ whole genome shotgun (WGS) entry which is preliminary data.</text>
</comment>
<dbReference type="Gene3D" id="3.30.56.50">
    <property type="entry name" value="Putative DNA-binding domain, N-terminal subdomain of bacterial translation initiation factor IF2"/>
    <property type="match status" value="1"/>
</dbReference>
<dbReference type="NCBIfam" id="TIGR00231">
    <property type="entry name" value="small_GTP"/>
    <property type="match status" value="1"/>
</dbReference>
<feature type="binding site" evidence="10">
    <location>
        <begin position="436"/>
        <end position="440"/>
    </location>
    <ligand>
        <name>GTP</name>
        <dbReference type="ChEBI" id="CHEBI:37565"/>
    </ligand>
</feature>
<keyword evidence="7 10" id="KW-0648">Protein biosynthesis</keyword>
<reference evidence="17" key="1">
    <citation type="journal article" date="2020" name="MBio">
        <title>Horizontal gene transfer to a defensive symbiont with a reduced genome amongst a multipartite beetle microbiome.</title>
        <authorList>
            <person name="Waterworth S.C."/>
            <person name="Florez L.V."/>
            <person name="Rees E.R."/>
            <person name="Hertweck C."/>
            <person name="Kaltenpoth M."/>
            <person name="Kwan J.C."/>
        </authorList>
    </citation>
    <scope>NUCLEOTIDE SEQUENCE [LARGE SCALE GENOMIC DNA]</scope>
</reference>
<evidence type="ECO:0000256" key="5">
    <source>
        <dbReference type="ARBA" id="ARBA00022540"/>
    </source>
</evidence>
<evidence type="ECO:0000313" key="16">
    <source>
        <dbReference type="EMBL" id="KAF1015851.1"/>
    </source>
</evidence>
<dbReference type="SUPFAM" id="SSF46955">
    <property type="entry name" value="Putative DNA-binding domain"/>
    <property type="match status" value="1"/>
</dbReference>
<feature type="compositionally biased region" description="Low complexity" evidence="14">
    <location>
        <begin position="255"/>
        <end position="264"/>
    </location>
</feature>
<dbReference type="InterPro" id="IPR015760">
    <property type="entry name" value="TIF_IF2"/>
</dbReference>
<dbReference type="NCBIfam" id="TIGR00487">
    <property type="entry name" value="IF-2"/>
    <property type="match status" value="1"/>
</dbReference>
<evidence type="ECO:0000256" key="11">
    <source>
        <dbReference type="RuleBase" id="RU000644"/>
    </source>
</evidence>
<dbReference type="FunFam" id="3.40.50.300:FF:000019">
    <property type="entry name" value="Translation initiation factor IF-2"/>
    <property type="match status" value="1"/>
</dbReference>
<proteinExistence type="inferred from homology"/>
<dbReference type="InterPro" id="IPR006847">
    <property type="entry name" value="IF2_N"/>
</dbReference>
<dbReference type="InterPro" id="IPR000795">
    <property type="entry name" value="T_Tr_GTP-bd_dom"/>
</dbReference>
<organism evidence="16 17">
    <name type="scientific">Stenotrophomonas maltophilia</name>
    <name type="common">Pseudomonas maltophilia</name>
    <name type="synonym">Xanthomonas maltophilia</name>
    <dbReference type="NCBI Taxonomy" id="40324"/>
    <lineage>
        <taxon>Bacteria</taxon>
        <taxon>Pseudomonadati</taxon>
        <taxon>Pseudomonadota</taxon>
        <taxon>Gammaproteobacteria</taxon>
        <taxon>Lysobacterales</taxon>
        <taxon>Lysobacteraceae</taxon>
        <taxon>Stenotrophomonas</taxon>
        <taxon>Stenotrophomonas maltophilia group</taxon>
    </lineage>
</organism>
<dbReference type="InterPro" id="IPR036925">
    <property type="entry name" value="TIF_IF2_dom3_sf"/>
</dbReference>
<dbReference type="Pfam" id="PF04760">
    <property type="entry name" value="IF2_N"/>
    <property type="match status" value="1"/>
</dbReference>
<evidence type="ECO:0000256" key="7">
    <source>
        <dbReference type="ARBA" id="ARBA00022917"/>
    </source>
</evidence>
<dbReference type="InterPro" id="IPR009061">
    <property type="entry name" value="DNA-bd_dom_put_sf"/>
</dbReference>
<dbReference type="SUPFAM" id="SSF50447">
    <property type="entry name" value="Translation proteins"/>
    <property type="match status" value="2"/>
</dbReference>
<dbReference type="PROSITE" id="PS01176">
    <property type="entry name" value="IF2"/>
    <property type="match status" value="1"/>
</dbReference>
<dbReference type="PROSITE" id="PS51722">
    <property type="entry name" value="G_TR_2"/>
    <property type="match status" value="1"/>
</dbReference>
<evidence type="ECO:0000256" key="14">
    <source>
        <dbReference type="SAM" id="MobiDB-lite"/>
    </source>
</evidence>
<keyword evidence="5 10" id="KW-0396">Initiation factor</keyword>
<evidence type="ECO:0000256" key="12">
    <source>
        <dbReference type="RuleBase" id="RU000645"/>
    </source>
</evidence>
<dbReference type="Gene3D" id="3.40.50.10050">
    <property type="entry name" value="Translation initiation factor IF- 2, domain 3"/>
    <property type="match status" value="1"/>
</dbReference>
<evidence type="ECO:0000256" key="8">
    <source>
        <dbReference type="ARBA" id="ARBA00023134"/>
    </source>
</evidence>
<dbReference type="SUPFAM" id="SSF52156">
    <property type="entry name" value="Initiation factor IF2/eIF5b, domain 3"/>
    <property type="match status" value="1"/>
</dbReference>
<dbReference type="PANTHER" id="PTHR43381:SF5">
    <property type="entry name" value="TR-TYPE G DOMAIN-CONTAINING PROTEIN"/>
    <property type="match status" value="1"/>
</dbReference>
<dbReference type="InterPro" id="IPR053905">
    <property type="entry name" value="EF-G-like_DII"/>
</dbReference>
<dbReference type="CDD" id="cd03692">
    <property type="entry name" value="mtIF2_IVc"/>
    <property type="match status" value="1"/>
</dbReference>
<evidence type="ECO:0000256" key="3">
    <source>
        <dbReference type="ARBA" id="ARBA00020675"/>
    </source>
</evidence>
<dbReference type="Gene3D" id="3.40.50.300">
    <property type="entry name" value="P-loop containing nucleotide triphosphate hydrolases"/>
    <property type="match status" value="1"/>
</dbReference>
<evidence type="ECO:0000256" key="10">
    <source>
        <dbReference type="HAMAP-Rule" id="MF_00100"/>
    </source>
</evidence>
<dbReference type="GO" id="GO:0005525">
    <property type="term" value="F:GTP binding"/>
    <property type="evidence" value="ECO:0007669"/>
    <property type="project" value="UniProtKB-KW"/>
</dbReference>
<protein>
    <recommendedName>
        <fullName evidence="3 10">Translation initiation factor IF-2</fullName>
    </recommendedName>
</protein>
<evidence type="ECO:0000256" key="13">
    <source>
        <dbReference type="SAM" id="Coils"/>
    </source>
</evidence>
<keyword evidence="6 10" id="KW-0547">Nucleotide-binding</keyword>
<dbReference type="InterPro" id="IPR009000">
    <property type="entry name" value="Transl_B-barrel_sf"/>
</dbReference>
<dbReference type="FunFam" id="2.40.30.10:FF:000054">
    <property type="entry name" value="Translation initiation factor IF-2"/>
    <property type="match status" value="1"/>
</dbReference>
<feature type="binding site" evidence="10">
    <location>
        <begin position="390"/>
        <end position="397"/>
    </location>
    <ligand>
        <name>GTP</name>
        <dbReference type="ChEBI" id="CHEBI:37565"/>
    </ligand>
</feature>
<dbReference type="CDD" id="cd01887">
    <property type="entry name" value="IF2_eIF5B"/>
    <property type="match status" value="1"/>
</dbReference>
<dbReference type="InterPro" id="IPR044145">
    <property type="entry name" value="IF2_II"/>
</dbReference>
<keyword evidence="8 10" id="KW-0342">GTP-binding</keyword>
<dbReference type="Proteomes" id="UP000487117">
    <property type="component" value="Unassembled WGS sequence"/>
</dbReference>
<dbReference type="Pfam" id="PF22042">
    <property type="entry name" value="EF-G_D2"/>
    <property type="match status" value="1"/>
</dbReference>
<dbReference type="InterPro" id="IPR023115">
    <property type="entry name" value="TIF_IF2_dom3"/>
</dbReference>
<dbReference type="InterPro" id="IPR013575">
    <property type="entry name" value="IF2_assoc_dom_bac"/>
</dbReference>
<sequence length="882" mass="94549">MSQQTTIRKLAELVNTPVEKLLEQLAGAGMKFSGPDQVVTSTEKVKLLGFLRRAHGKPEQAVEEAEAASKKITLNRRKHQEVTVNAGRSKTTVNVEVRQKRTYDKAATRMTPDEERADILRKLEESRQRNLAEQKALAEKDRLRDEAIVRAREEEVAAKERAEAEKKAAEEAAVAAKAAEALAASKPKVRAPIDETAPRPPRAPAAAPAAPRGAPPAPPRSDDRNNRSAPRNERGPGDRFAGQMHLSAADRARRGNSNNSNARGRPGGRNQSGGRRDMSRGGNNAGPHAFERPTAPVVREVAIGETITVADLAQKLALKGGEVVKALFKMGVMATITQSIDHDTAALVTEELGHKAVRANDNDAEDALLASIGDAQGDAVQRPPVVTIMGHVDHGKTSLLDYIRRTKVATGEAGGITQHIGAYHVDTPKGVISFLDTPGHAAFTSMRARGAKLTDIVVLVVAADDGVMPQTKEAIQHARSAGVPLIVAINKIDKSGADPMRVKNELLGEQVVAEDFGGDIQMVEISAKAGLGIDDLLDAISVQAELLELKAVADGRASGVVIESSLDKGRGPIATVLVQQGSLKKGDYLVCGVQYGRVRALFDETGKQPDQAGPSIPVQVLGLSGVPEAGDDFVVVEDERLAKDVAQQRETKRRESRLVATAGRRMEDIMATLGKGEGQQVLNLVIKADVQGSVQALSQSLVGLSNDEIRINVIHSGVGGITESDANSAVASKATVIGFNVRADASARRIIESNGIDLRYFSIIYDVIDQVKQVASGLLGVEIREEIIGIADVRDVFRSSKLGAIAGCMIIEGVVKRNKPIRVLRDSVVIFEGELESLRRFKENVDEVRNGTECGIGVKAYNDVKPGDQIECFERIEVPRTL</sequence>